<accession>A0A0N4ZI99</accession>
<organism evidence="2 3">
    <name type="scientific">Parastrongyloides trichosuri</name>
    <name type="common">Possum-specific nematode worm</name>
    <dbReference type="NCBI Taxonomy" id="131310"/>
    <lineage>
        <taxon>Eukaryota</taxon>
        <taxon>Metazoa</taxon>
        <taxon>Ecdysozoa</taxon>
        <taxon>Nematoda</taxon>
        <taxon>Chromadorea</taxon>
        <taxon>Rhabditida</taxon>
        <taxon>Tylenchina</taxon>
        <taxon>Panagrolaimomorpha</taxon>
        <taxon>Strongyloidoidea</taxon>
        <taxon>Strongyloididae</taxon>
        <taxon>Parastrongyloides</taxon>
    </lineage>
</organism>
<dbReference type="GO" id="GO:0031201">
    <property type="term" value="C:SNARE complex"/>
    <property type="evidence" value="ECO:0007669"/>
    <property type="project" value="TreeGrafter"/>
</dbReference>
<dbReference type="PANTHER" id="PTHR10241:SF25">
    <property type="entry name" value="TOMOSYN, ISOFORM C"/>
    <property type="match status" value="1"/>
</dbReference>
<dbReference type="GO" id="GO:0005886">
    <property type="term" value="C:plasma membrane"/>
    <property type="evidence" value="ECO:0007669"/>
    <property type="project" value="TreeGrafter"/>
</dbReference>
<evidence type="ECO:0000313" key="3">
    <source>
        <dbReference type="WBParaSite" id="PTRK_0000765400.1"/>
    </source>
</evidence>
<dbReference type="GO" id="GO:0019905">
    <property type="term" value="F:syntaxin binding"/>
    <property type="evidence" value="ECO:0007669"/>
    <property type="project" value="TreeGrafter"/>
</dbReference>
<dbReference type="GO" id="GO:0045159">
    <property type="term" value="F:myosin II binding"/>
    <property type="evidence" value="ECO:0007669"/>
    <property type="project" value="TreeGrafter"/>
</dbReference>
<dbReference type="CDD" id="cd15873">
    <property type="entry name" value="R-SNARE_STXBP5_6"/>
    <property type="match status" value="1"/>
</dbReference>
<dbReference type="PANTHER" id="PTHR10241">
    <property type="entry name" value="LETHAL 2 GIANT LARVAE PROTEIN"/>
    <property type="match status" value="1"/>
</dbReference>
<dbReference type="STRING" id="131310.A0A0N4ZI99"/>
<reference evidence="3" key="1">
    <citation type="submission" date="2017-02" db="UniProtKB">
        <authorList>
            <consortium name="WormBaseParasite"/>
        </authorList>
    </citation>
    <scope>IDENTIFICATION</scope>
</reference>
<dbReference type="GO" id="GO:0006887">
    <property type="term" value="P:exocytosis"/>
    <property type="evidence" value="ECO:0007669"/>
    <property type="project" value="TreeGrafter"/>
</dbReference>
<feature type="compositionally biased region" description="Polar residues" evidence="1">
    <location>
        <begin position="43"/>
        <end position="59"/>
    </location>
</feature>
<dbReference type="Proteomes" id="UP000038045">
    <property type="component" value="Unplaced"/>
</dbReference>
<keyword evidence="2" id="KW-1185">Reference proteome</keyword>
<name>A0A0N4ZI99_PARTI</name>
<dbReference type="WBParaSite" id="PTRK_0000765400.1">
    <property type="protein sequence ID" value="PTRK_0000765400.1"/>
    <property type="gene ID" value="PTRK_0000765400"/>
</dbReference>
<sequence length="508" mass="55581">MRLNTDLRQKSYDKRPILARAQSMAAGAVASLTGNNSELNFGENGSNKESSYSNLTTQDSPSISSSLEKLSLYETITFVEFISSILTKNSTKLTPTIYIGTSSGVCLAYTLNIPTNRITTNVSISHVICAQKLKGEMLYCCFMDETFRLLGAPSESYKETTSDSPKSTQNKIITKTSLSPTISNSTDSSNGMDDINQVSIIVTESEARTISLPGCCTLFSYKPDRSFVKVQASHVNGQPILMILNEAGEMVVLSLPSLKFLYKSQLFSKSVDLDDPMISKITFSDYGLGFYMVTPSELQKFTISRELASQISECSGEVFIPKDMPEQPKPSLLQGVSTLFGGGTIKDASNLEAIFNDKDNKNGQGLVTMKSIARTIQTPALNNMEHAQSRGVTAGQAAQMAIQNLNERTDKLNAVVDATENLKNNAQSLASRSGKLAEKLLYTESTCVGGECPAGYMCVCDYCCEGCYDDCYDCALYIQYCDNSNYCDLRQKCKSTCSQCRPADYEYP</sequence>
<protein>
    <submittedName>
        <fullName evidence="3">Vacuolar protein sorting-associated protein 18 homolog</fullName>
    </submittedName>
</protein>
<dbReference type="AlphaFoldDB" id="A0A0N4ZI99"/>
<dbReference type="GO" id="GO:0005096">
    <property type="term" value="F:GTPase activator activity"/>
    <property type="evidence" value="ECO:0007669"/>
    <property type="project" value="TreeGrafter"/>
</dbReference>
<dbReference type="Gene3D" id="1.20.5.110">
    <property type="match status" value="1"/>
</dbReference>
<dbReference type="GO" id="GO:0006893">
    <property type="term" value="P:Golgi to plasma membrane transport"/>
    <property type="evidence" value="ECO:0007669"/>
    <property type="project" value="TreeGrafter"/>
</dbReference>
<proteinExistence type="predicted"/>
<evidence type="ECO:0000256" key="1">
    <source>
        <dbReference type="SAM" id="MobiDB-lite"/>
    </source>
</evidence>
<feature type="region of interest" description="Disordered" evidence="1">
    <location>
        <begin position="43"/>
        <end position="62"/>
    </location>
</feature>
<evidence type="ECO:0000313" key="2">
    <source>
        <dbReference type="Proteomes" id="UP000038045"/>
    </source>
</evidence>